<proteinExistence type="predicted"/>
<evidence type="ECO:0000313" key="3">
    <source>
        <dbReference type="Proteomes" id="UP000195437"/>
    </source>
</evidence>
<organism evidence="2 3">
    <name type="scientific">Tumebacillus avium</name>
    <dbReference type="NCBI Taxonomy" id="1903704"/>
    <lineage>
        <taxon>Bacteria</taxon>
        <taxon>Bacillati</taxon>
        <taxon>Bacillota</taxon>
        <taxon>Bacilli</taxon>
        <taxon>Bacillales</taxon>
        <taxon>Alicyclobacillaceae</taxon>
        <taxon>Tumebacillus</taxon>
    </lineage>
</organism>
<dbReference type="OrthoDB" id="2381098at2"/>
<evidence type="ECO:0000313" key="2">
    <source>
        <dbReference type="EMBL" id="ARU61006.1"/>
    </source>
</evidence>
<keyword evidence="3" id="KW-1185">Reference proteome</keyword>
<name>A0A1Y0IMF5_9BACL</name>
<dbReference type="Pfam" id="PF12389">
    <property type="entry name" value="Peptidase_M73"/>
    <property type="match status" value="1"/>
</dbReference>
<dbReference type="RefSeq" id="WP_087456391.1">
    <property type="nucleotide sequence ID" value="NZ_CP021434.1"/>
</dbReference>
<dbReference type="KEGG" id="tum:CBW65_07825"/>
<sequence>MKKKIALAMVTTALGATLIGAGSFALFTAETTNTNNNFTAGTLTLQDLSGGPIASQAVNFSNLAPGDNGVVTMTVKNNGSLDAWVRINQAASNASRTGDLFGGATPLQLAWDADVVKVPAGGTTTFDVGYLFPLAADNSYQADTGSFNVVVQAVQARNNTNAANNGPIAWN</sequence>
<dbReference type="AlphaFoldDB" id="A0A1Y0IMF5"/>
<dbReference type="EMBL" id="CP021434">
    <property type="protein sequence ID" value="ARU61006.1"/>
    <property type="molecule type" value="Genomic_DNA"/>
</dbReference>
<accession>A0A1Y0IMF5</accession>
<reference evidence="3" key="1">
    <citation type="submission" date="2017-05" db="EMBL/GenBank/DDBJ databases">
        <authorList>
            <person name="Sung H."/>
        </authorList>
    </citation>
    <scope>NUCLEOTIDE SEQUENCE [LARGE SCALE GENOMIC DNA]</scope>
    <source>
        <strain evidence="3">AR23208</strain>
    </source>
</reference>
<protein>
    <submittedName>
        <fullName evidence="2">Uncharacterized protein</fullName>
    </submittedName>
</protein>
<keyword evidence="1" id="KW-0732">Signal</keyword>
<dbReference type="Proteomes" id="UP000195437">
    <property type="component" value="Chromosome"/>
</dbReference>
<dbReference type="InterPro" id="IPR022121">
    <property type="entry name" value="Peptidase_M73_camelysin"/>
</dbReference>
<gene>
    <name evidence="2" type="ORF">CBW65_07825</name>
</gene>
<feature type="signal peptide" evidence="1">
    <location>
        <begin position="1"/>
        <end position="28"/>
    </location>
</feature>
<feature type="chain" id="PRO_5038598281" evidence="1">
    <location>
        <begin position="29"/>
        <end position="171"/>
    </location>
</feature>
<evidence type="ECO:0000256" key="1">
    <source>
        <dbReference type="SAM" id="SignalP"/>
    </source>
</evidence>